<feature type="compositionally biased region" description="Polar residues" evidence="1">
    <location>
        <begin position="132"/>
        <end position="143"/>
    </location>
</feature>
<dbReference type="Proteomes" id="UP000799753">
    <property type="component" value="Unassembled WGS sequence"/>
</dbReference>
<evidence type="ECO:0000256" key="1">
    <source>
        <dbReference type="SAM" id="MobiDB-lite"/>
    </source>
</evidence>
<organism evidence="2 3">
    <name type="scientific">Massarina eburnea CBS 473.64</name>
    <dbReference type="NCBI Taxonomy" id="1395130"/>
    <lineage>
        <taxon>Eukaryota</taxon>
        <taxon>Fungi</taxon>
        <taxon>Dikarya</taxon>
        <taxon>Ascomycota</taxon>
        <taxon>Pezizomycotina</taxon>
        <taxon>Dothideomycetes</taxon>
        <taxon>Pleosporomycetidae</taxon>
        <taxon>Pleosporales</taxon>
        <taxon>Massarineae</taxon>
        <taxon>Massarinaceae</taxon>
        <taxon>Massarina</taxon>
    </lineage>
</organism>
<keyword evidence="3" id="KW-1185">Reference proteome</keyword>
<proteinExistence type="predicted"/>
<sequence>MGLKDIKASLKRAACCFSNEPASYQNEEVPAHIPSEMTSPMAELPRTHSTVRRSAFEEVQQFASAPPLIDRVNGAPLPPGPSRRHASNVDDPRPKASIARATSKTSRDTIPHGPNQASASSRNDSGHERSSKTVSLPFRNNTRSNRRKPRIRAEPSIEIPMPQNIADRERYRGKKAVTPYDWDTPLAYAVKDGHKLVLSPSNNHLLVVPRGPMSPLNAGGTRPPPPRSEMIRRAHTVIGKGKGRVDSTGEDDDYHHFINTWTKGGRNSLPFEGSAAAFIDDRASW</sequence>
<name>A0A6A6S111_9PLEO</name>
<reference evidence="2" key="1">
    <citation type="journal article" date="2020" name="Stud. Mycol.">
        <title>101 Dothideomycetes genomes: a test case for predicting lifestyles and emergence of pathogens.</title>
        <authorList>
            <person name="Haridas S."/>
            <person name="Albert R."/>
            <person name="Binder M."/>
            <person name="Bloem J."/>
            <person name="Labutti K."/>
            <person name="Salamov A."/>
            <person name="Andreopoulos B."/>
            <person name="Baker S."/>
            <person name="Barry K."/>
            <person name="Bills G."/>
            <person name="Bluhm B."/>
            <person name="Cannon C."/>
            <person name="Castanera R."/>
            <person name="Culley D."/>
            <person name="Daum C."/>
            <person name="Ezra D."/>
            <person name="Gonzalez J."/>
            <person name="Henrissat B."/>
            <person name="Kuo A."/>
            <person name="Liang C."/>
            <person name="Lipzen A."/>
            <person name="Lutzoni F."/>
            <person name="Magnuson J."/>
            <person name="Mondo S."/>
            <person name="Nolan M."/>
            <person name="Ohm R."/>
            <person name="Pangilinan J."/>
            <person name="Park H.-J."/>
            <person name="Ramirez L."/>
            <person name="Alfaro M."/>
            <person name="Sun H."/>
            <person name="Tritt A."/>
            <person name="Yoshinaga Y."/>
            <person name="Zwiers L.-H."/>
            <person name="Turgeon B."/>
            <person name="Goodwin S."/>
            <person name="Spatafora J."/>
            <person name="Crous P."/>
            <person name="Grigoriev I."/>
        </authorList>
    </citation>
    <scope>NUCLEOTIDE SEQUENCE</scope>
    <source>
        <strain evidence="2">CBS 473.64</strain>
    </source>
</reference>
<dbReference type="AlphaFoldDB" id="A0A6A6S111"/>
<gene>
    <name evidence="2" type="ORF">P280DRAFT_27556</name>
</gene>
<protein>
    <submittedName>
        <fullName evidence="2">Uncharacterized protein</fullName>
    </submittedName>
</protein>
<feature type="region of interest" description="Disordered" evidence="1">
    <location>
        <begin position="62"/>
        <end position="162"/>
    </location>
</feature>
<evidence type="ECO:0000313" key="3">
    <source>
        <dbReference type="Proteomes" id="UP000799753"/>
    </source>
</evidence>
<accession>A0A6A6S111</accession>
<dbReference type="EMBL" id="MU006785">
    <property type="protein sequence ID" value="KAF2640108.1"/>
    <property type="molecule type" value="Genomic_DNA"/>
</dbReference>
<feature type="region of interest" description="Disordered" evidence="1">
    <location>
        <begin position="209"/>
        <end position="229"/>
    </location>
</feature>
<evidence type="ECO:0000313" key="2">
    <source>
        <dbReference type="EMBL" id="KAF2640108.1"/>
    </source>
</evidence>